<comment type="caution">
    <text evidence="1">The sequence shown here is derived from an EMBL/GenBank/DDBJ whole genome shotgun (WGS) entry which is preliminary data.</text>
</comment>
<gene>
    <name evidence="1" type="ORF">NDU88_003909</name>
</gene>
<protein>
    <submittedName>
        <fullName evidence="1">Uncharacterized protein</fullName>
    </submittedName>
</protein>
<name>A0AAV7T673_PLEWA</name>
<dbReference type="EMBL" id="JANPWB010000007">
    <property type="protein sequence ID" value="KAJ1172057.1"/>
    <property type="molecule type" value="Genomic_DNA"/>
</dbReference>
<accession>A0AAV7T673</accession>
<evidence type="ECO:0000313" key="2">
    <source>
        <dbReference type="Proteomes" id="UP001066276"/>
    </source>
</evidence>
<dbReference type="Proteomes" id="UP001066276">
    <property type="component" value="Chromosome 4_1"/>
</dbReference>
<proteinExistence type="predicted"/>
<reference evidence="1" key="1">
    <citation type="journal article" date="2022" name="bioRxiv">
        <title>Sequencing and chromosome-scale assembly of the giantPleurodeles waltlgenome.</title>
        <authorList>
            <person name="Brown T."/>
            <person name="Elewa A."/>
            <person name="Iarovenko S."/>
            <person name="Subramanian E."/>
            <person name="Araus A.J."/>
            <person name="Petzold A."/>
            <person name="Susuki M."/>
            <person name="Suzuki K.-i.T."/>
            <person name="Hayashi T."/>
            <person name="Toyoda A."/>
            <person name="Oliveira C."/>
            <person name="Osipova E."/>
            <person name="Leigh N.D."/>
            <person name="Simon A."/>
            <person name="Yun M.H."/>
        </authorList>
    </citation>
    <scope>NUCLEOTIDE SEQUENCE</scope>
    <source>
        <strain evidence="1">20211129_DDA</strain>
        <tissue evidence="1">Liver</tissue>
    </source>
</reference>
<sequence>MRRREFLSAFYQATIVNEPSAENTGVDFLPLTSLIKKHKNCKGAPVRCTKEVILNTSDVEQKAETVTAMIFESCWR</sequence>
<evidence type="ECO:0000313" key="1">
    <source>
        <dbReference type="EMBL" id="KAJ1172057.1"/>
    </source>
</evidence>
<dbReference type="AlphaFoldDB" id="A0AAV7T673"/>
<keyword evidence="2" id="KW-1185">Reference proteome</keyword>
<organism evidence="1 2">
    <name type="scientific">Pleurodeles waltl</name>
    <name type="common">Iberian ribbed newt</name>
    <dbReference type="NCBI Taxonomy" id="8319"/>
    <lineage>
        <taxon>Eukaryota</taxon>
        <taxon>Metazoa</taxon>
        <taxon>Chordata</taxon>
        <taxon>Craniata</taxon>
        <taxon>Vertebrata</taxon>
        <taxon>Euteleostomi</taxon>
        <taxon>Amphibia</taxon>
        <taxon>Batrachia</taxon>
        <taxon>Caudata</taxon>
        <taxon>Salamandroidea</taxon>
        <taxon>Salamandridae</taxon>
        <taxon>Pleurodelinae</taxon>
        <taxon>Pleurodeles</taxon>
    </lineage>
</organism>